<reference evidence="1" key="2">
    <citation type="submission" date="2018-05" db="EMBL/GenBank/DDBJ databases">
        <title>OpunRS2 (Oryza punctata Reference Sequence Version 2).</title>
        <authorList>
            <person name="Zhang J."/>
            <person name="Kudrna D."/>
            <person name="Lee S."/>
            <person name="Talag J."/>
            <person name="Welchert J."/>
            <person name="Wing R.A."/>
        </authorList>
    </citation>
    <scope>NUCLEOTIDE SEQUENCE [LARGE SCALE GENOMIC DNA]</scope>
</reference>
<name>A0A0E0LSY8_ORYPU</name>
<dbReference type="Proteomes" id="UP000026962">
    <property type="component" value="Chromosome 8"/>
</dbReference>
<evidence type="ECO:0000313" key="1">
    <source>
        <dbReference type="EnsemblPlants" id="OPUNC08G07550.1"/>
    </source>
</evidence>
<proteinExistence type="predicted"/>
<evidence type="ECO:0000313" key="2">
    <source>
        <dbReference type="Proteomes" id="UP000026962"/>
    </source>
</evidence>
<accession>A0A0E0LSY8</accession>
<dbReference type="AlphaFoldDB" id="A0A0E0LSY8"/>
<dbReference type="EnsemblPlants" id="OPUNC08G07550.1">
    <property type="protein sequence ID" value="OPUNC08G07550.1"/>
    <property type="gene ID" value="OPUNC08G07550"/>
</dbReference>
<sequence length="61" mass="7077">MVVRCEEQEVAWRHAEVGWRWASVQRCPRADGGWMEYAGNLNNIDKMIALQALTCEPIEEE</sequence>
<dbReference type="Gramene" id="OPUNC08G07550.1">
    <property type="protein sequence ID" value="OPUNC08G07550.1"/>
    <property type="gene ID" value="OPUNC08G07550"/>
</dbReference>
<organism evidence="1">
    <name type="scientific">Oryza punctata</name>
    <name type="common">Red rice</name>
    <dbReference type="NCBI Taxonomy" id="4537"/>
    <lineage>
        <taxon>Eukaryota</taxon>
        <taxon>Viridiplantae</taxon>
        <taxon>Streptophyta</taxon>
        <taxon>Embryophyta</taxon>
        <taxon>Tracheophyta</taxon>
        <taxon>Spermatophyta</taxon>
        <taxon>Magnoliopsida</taxon>
        <taxon>Liliopsida</taxon>
        <taxon>Poales</taxon>
        <taxon>Poaceae</taxon>
        <taxon>BOP clade</taxon>
        <taxon>Oryzoideae</taxon>
        <taxon>Oryzeae</taxon>
        <taxon>Oryzinae</taxon>
        <taxon>Oryza</taxon>
    </lineage>
</organism>
<keyword evidence="2" id="KW-1185">Reference proteome</keyword>
<protein>
    <submittedName>
        <fullName evidence="1">Uncharacterized protein</fullName>
    </submittedName>
</protein>
<reference evidence="1" key="1">
    <citation type="submission" date="2015-04" db="UniProtKB">
        <authorList>
            <consortium name="EnsemblPlants"/>
        </authorList>
    </citation>
    <scope>IDENTIFICATION</scope>
</reference>
<dbReference type="HOGENOM" id="CLU_2926721_0_0_1"/>